<keyword evidence="3" id="KW-1185">Reference proteome</keyword>
<feature type="region of interest" description="Disordered" evidence="1">
    <location>
        <begin position="137"/>
        <end position="174"/>
    </location>
</feature>
<evidence type="ECO:0000313" key="3">
    <source>
        <dbReference type="Proteomes" id="UP001302321"/>
    </source>
</evidence>
<protein>
    <submittedName>
        <fullName evidence="2">Uncharacterized protein</fullName>
    </submittedName>
</protein>
<evidence type="ECO:0000313" key="2">
    <source>
        <dbReference type="EMBL" id="KAK4180546.1"/>
    </source>
</evidence>
<feature type="compositionally biased region" description="Basic residues" evidence="1">
    <location>
        <begin position="138"/>
        <end position="148"/>
    </location>
</feature>
<feature type="region of interest" description="Disordered" evidence="1">
    <location>
        <begin position="188"/>
        <end position="224"/>
    </location>
</feature>
<feature type="compositionally biased region" description="Polar residues" evidence="1">
    <location>
        <begin position="161"/>
        <end position="174"/>
    </location>
</feature>
<feature type="region of interest" description="Disordered" evidence="1">
    <location>
        <begin position="1"/>
        <end position="72"/>
    </location>
</feature>
<reference evidence="2" key="1">
    <citation type="journal article" date="2023" name="Mol. Phylogenet. Evol.">
        <title>Genome-scale phylogeny and comparative genomics of the fungal order Sordariales.</title>
        <authorList>
            <person name="Hensen N."/>
            <person name="Bonometti L."/>
            <person name="Westerberg I."/>
            <person name="Brannstrom I.O."/>
            <person name="Guillou S."/>
            <person name="Cros-Aarteil S."/>
            <person name="Calhoun S."/>
            <person name="Haridas S."/>
            <person name="Kuo A."/>
            <person name="Mondo S."/>
            <person name="Pangilinan J."/>
            <person name="Riley R."/>
            <person name="LaButti K."/>
            <person name="Andreopoulos B."/>
            <person name="Lipzen A."/>
            <person name="Chen C."/>
            <person name="Yan M."/>
            <person name="Daum C."/>
            <person name="Ng V."/>
            <person name="Clum A."/>
            <person name="Steindorff A."/>
            <person name="Ohm R.A."/>
            <person name="Martin F."/>
            <person name="Silar P."/>
            <person name="Natvig D.O."/>
            <person name="Lalanne C."/>
            <person name="Gautier V."/>
            <person name="Ament-Velasquez S.L."/>
            <person name="Kruys A."/>
            <person name="Hutchinson M.I."/>
            <person name="Powell A.J."/>
            <person name="Barry K."/>
            <person name="Miller A.N."/>
            <person name="Grigoriev I.V."/>
            <person name="Debuchy R."/>
            <person name="Gladieux P."/>
            <person name="Hiltunen Thoren M."/>
            <person name="Johannesson H."/>
        </authorList>
    </citation>
    <scope>NUCLEOTIDE SEQUENCE</scope>
    <source>
        <strain evidence="2">CBS 892.96</strain>
    </source>
</reference>
<comment type="caution">
    <text evidence="2">The sequence shown here is derived from an EMBL/GenBank/DDBJ whole genome shotgun (WGS) entry which is preliminary data.</text>
</comment>
<organism evidence="2 3">
    <name type="scientific">Triangularia setosa</name>
    <dbReference type="NCBI Taxonomy" id="2587417"/>
    <lineage>
        <taxon>Eukaryota</taxon>
        <taxon>Fungi</taxon>
        <taxon>Dikarya</taxon>
        <taxon>Ascomycota</taxon>
        <taxon>Pezizomycotina</taxon>
        <taxon>Sordariomycetes</taxon>
        <taxon>Sordariomycetidae</taxon>
        <taxon>Sordariales</taxon>
        <taxon>Podosporaceae</taxon>
        <taxon>Triangularia</taxon>
    </lineage>
</organism>
<name>A0AAN7A9Q3_9PEZI</name>
<dbReference type="AlphaFoldDB" id="A0AAN7A9Q3"/>
<evidence type="ECO:0000256" key="1">
    <source>
        <dbReference type="SAM" id="MobiDB-lite"/>
    </source>
</evidence>
<feature type="compositionally biased region" description="Low complexity" evidence="1">
    <location>
        <begin position="1"/>
        <end position="14"/>
    </location>
</feature>
<sequence length="356" mass="39129">MMMTKQATQAAQTTRMSRGHFEPCVSSPLRPRVLDPESQIDKDAPASLEGTSHCEGKSGRSKGKNKMSSSASITDKAEIGIVIRISRDVGDDEVGEKKLDDDDDDEDQTRAALGDITHLLIIPANSKTFCLPQIIRPSSHKCSPRSIHKVAEQDPEPGPSEKTQTATTTPRGNNAALSVDLEVELPEQDENIPPPFTPIRRHRSGTAPSRPRVPFSANSSDSPDHAEMARRIVLKYRKEMEDCDKWNAESRKLVSMRGTCRGRRLIKKSDRISNSPLLKSEAKNFCFGLGELPEDKGLGFEIYVDEDYKSTASSDAAEEGKKVPAAIEDSSSISDFELPSPVFEKSSLHDTLAPEK</sequence>
<reference evidence="2" key="2">
    <citation type="submission" date="2023-05" db="EMBL/GenBank/DDBJ databases">
        <authorList>
            <consortium name="Lawrence Berkeley National Laboratory"/>
            <person name="Steindorff A."/>
            <person name="Hensen N."/>
            <person name="Bonometti L."/>
            <person name="Westerberg I."/>
            <person name="Brannstrom I.O."/>
            <person name="Guillou S."/>
            <person name="Cros-Aarteil S."/>
            <person name="Calhoun S."/>
            <person name="Haridas S."/>
            <person name="Kuo A."/>
            <person name="Mondo S."/>
            <person name="Pangilinan J."/>
            <person name="Riley R."/>
            <person name="Labutti K."/>
            <person name="Andreopoulos B."/>
            <person name="Lipzen A."/>
            <person name="Chen C."/>
            <person name="Yanf M."/>
            <person name="Daum C."/>
            <person name="Ng V."/>
            <person name="Clum A."/>
            <person name="Ohm R."/>
            <person name="Martin F."/>
            <person name="Silar P."/>
            <person name="Natvig D."/>
            <person name="Lalanne C."/>
            <person name="Gautier V."/>
            <person name="Ament-Velasquez S.L."/>
            <person name="Kruys A."/>
            <person name="Hutchinson M.I."/>
            <person name="Powell A.J."/>
            <person name="Barry K."/>
            <person name="Miller A.N."/>
            <person name="Grigoriev I.V."/>
            <person name="Debuchy R."/>
            <person name="Gladieux P."/>
            <person name="Thoren M.H."/>
            <person name="Johannesson H."/>
        </authorList>
    </citation>
    <scope>NUCLEOTIDE SEQUENCE</scope>
    <source>
        <strain evidence="2">CBS 892.96</strain>
    </source>
</reference>
<feature type="compositionally biased region" description="Basic and acidic residues" evidence="1">
    <location>
        <begin position="32"/>
        <end position="44"/>
    </location>
</feature>
<gene>
    <name evidence="2" type="ORF">QBC36DRAFT_177463</name>
</gene>
<dbReference type="Proteomes" id="UP001302321">
    <property type="component" value="Unassembled WGS sequence"/>
</dbReference>
<dbReference type="EMBL" id="MU866097">
    <property type="protein sequence ID" value="KAK4180546.1"/>
    <property type="molecule type" value="Genomic_DNA"/>
</dbReference>
<proteinExistence type="predicted"/>
<accession>A0AAN7A9Q3</accession>